<dbReference type="Proteomes" id="UP000292424">
    <property type="component" value="Chromosome"/>
</dbReference>
<protein>
    <submittedName>
        <fullName evidence="3">Phosphatidylglycerophosphatase A</fullName>
    </submittedName>
</protein>
<name>A0A5P2FYK1_9BACT</name>
<dbReference type="RefSeq" id="WP_131328335.1">
    <property type="nucleotide sequence ID" value="NZ_CP044016.1"/>
</dbReference>
<feature type="transmembrane region" description="Helical" evidence="1">
    <location>
        <begin position="79"/>
        <end position="106"/>
    </location>
</feature>
<evidence type="ECO:0000313" key="3">
    <source>
        <dbReference type="EMBL" id="QES87458.1"/>
    </source>
</evidence>
<dbReference type="KEGG" id="arac:E0W69_001860"/>
<dbReference type="PANTHER" id="PTHR36305">
    <property type="entry name" value="PHOSPHATIDYLGLYCEROPHOSPHATASE A"/>
    <property type="match status" value="1"/>
</dbReference>
<sequence>MNFFKITASFFGVGYIKGGGTIAAAIWSLFWYLSQHNTRSHPYMQIITTIVVIILGIWGGNKVEKDWGEDSHKVVIDEIAGISITLLFVPICWLYILIGLILFRFFDITKPLYIRKMEQFRGGYGVMADDILAGIYSSLVLQAIVASDLISAYCRK</sequence>
<evidence type="ECO:0000313" key="4">
    <source>
        <dbReference type="Proteomes" id="UP000292424"/>
    </source>
</evidence>
<accession>A0A5P2FYK1</accession>
<dbReference type="Pfam" id="PF04608">
    <property type="entry name" value="PgpA"/>
    <property type="match status" value="1"/>
</dbReference>
<reference evidence="3 4" key="1">
    <citation type="submission" date="2019-09" db="EMBL/GenBank/DDBJ databases">
        <title>Complete genome sequence of Arachidicoccus sp. B3-10 isolated from apple orchard soil.</title>
        <authorList>
            <person name="Kim H.S."/>
            <person name="Han K.-I."/>
            <person name="Suh M.K."/>
            <person name="Lee K.C."/>
            <person name="Eom M.K."/>
            <person name="Kim J.-S."/>
            <person name="Kang S.W."/>
            <person name="Sin Y."/>
            <person name="Lee J.-S."/>
        </authorList>
    </citation>
    <scope>NUCLEOTIDE SEQUENCE [LARGE SCALE GENOMIC DNA]</scope>
    <source>
        <strain evidence="3 4">B3-10</strain>
    </source>
</reference>
<dbReference type="InterPro" id="IPR007686">
    <property type="entry name" value="YutG/PgpA"/>
</dbReference>
<keyword evidence="1" id="KW-1133">Transmembrane helix</keyword>
<dbReference type="GO" id="GO:0008962">
    <property type="term" value="F:phosphatidylglycerophosphatase activity"/>
    <property type="evidence" value="ECO:0007669"/>
    <property type="project" value="InterPro"/>
</dbReference>
<dbReference type="OrthoDB" id="9804091at2"/>
<dbReference type="InterPro" id="IPR036681">
    <property type="entry name" value="PgpA-like_sf"/>
</dbReference>
<feature type="transmembrane region" description="Helical" evidence="1">
    <location>
        <begin position="42"/>
        <end position="59"/>
    </location>
</feature>
<proteinExistence type="predicted"/>
<dbReference type="PIRSF" id="PIRSF006162">
    <property type="entry name" value="PgpA"/>
    <property type="match status" value="1"/>
</dbReference>
<keyword evidence="4" id="KW-1185">Reference proteome</keyword>
<keyword evidence="1" id="KW-0812">Transmembrane</keyword>
<dbReference type="InterPro" id="IPR026037">
    <property type="entry name" value="PgpA"/>
</dbReference>
<evidence type="ECO:0000256" key="1">
    <source>
        <dbReference type="SAM" id="Phobius"/>
    </source>
</evidence>
<feature type="domain" description="YutG/PgpA" evidence="2">
    <location>
        <begin position="7"/>
        <end position="144"/>
    </location>
</feature>
<dbReference type="GO" id="GO:0006629">
    <property type="term" value="P:lipid metabolic process"/>
    <property type="evidence" value="ECO:0007669"/>
    <property type="project" value="InterPro"/>
</dbReference>
<dbReference type="AlphaFoldDB" id="A0A5P2FYK1"/>
<organism evidence="3 4">
    <name type="scientific">Rhizosphaericola mali</name>
    <dbReference type="NCBI Taxonomy" id="2545455"/>
    <lineage>
        <taxon>Bacteria</taxon>
        <taxon>Pseudomonadati</taxon>
        <taxon>Bacteroidota</taxon>
        <taxon>Chitinophagia</taxon>
        <taxon>Chitinophagales</taxon>
        <taxon>Chitinophagaceae</taxon>
        <taxon>Rhizosphaericola</taxon>
    </lineage>
</organism>
<dbReference type="PANTHER" id="PTHR36305:SF1">
    <property type="entry name" value="PHOSPHATIDYLGLYCEROPHOSPHATASE A"/>
    <property type="match status" value="1"/>
</dbReference>
<dbReference type="SUPFAM" id="SSF101307">
    <property type="entry name" value="YutG-like"/>
    <property type="match status" value="1"/>
</dbReference>
<evidence type="ECO:0000259" key="2">
    <source>
        <dbReference type="Pfam" id="PF04608"/>
    </source>
</evidence>
<dbReference type="CDD" id="cd06971">
    <property type="entry name" value="PgpA"/>
    <property type="match status" value="1"/>
</dbReference>
<dbReference type="EMBL" id="CP044016">
    <property type="protein sequence ID" value="QES87458.1"/>
    <property type="molecule type" value="Genomic_DNA"/>
</dbReference>
<feature type="transmembrane region" description="Helical" evidence="1">
    <location>
        <begin position="6"/>
        <end position="30"/>
    </location>
</feature>
<keyword evidence="1" id="KW-0472">Membrane</keyword>
<gene>
    <name evidence="3" type="ORF">E0W69_001860</name>
</gene>